<dbReference type="PANTHER" id="PTHR11516">
    <property type="entry name" value="PYRUVATE DEHYDROGENASE E1 COMPONENT, ALPHA SUBUNIT BACTERIAL AND ORGANELLAR"/>
    <property type="match status" value="1"/>
</dbReference>
<evidence type="ECO:0000256" key="1">
    <source>
        <dbReference type="ARBA" id="ARBA00001964"/>
    </source>
</evidence>
<dbReference type="NCBIfam" id="TIGR03182">
    <property type="entry name" value="PDH_E1_alph_y"/>
    <property type="match status" value="1"/>
</dbReference>
<keyword evidence="10" id="KW-1185">Reference proteome</keyword>
<accession>A0A0N1IN45</accession>
<comment type="function">
    <text evidence="7">The pyruvate dehydrogenase complex catalyzes the overall conversion of pyruvate to acetyl-CoA and CO(2).</text>
</comment>
<sequence length="393" mass="43940">MHNSRYSQITKFATAAKATFKIEKPFKLHKLDNGPASTVTLTPEDAIKIYENLVMLRRIENAANTMYKEKLIRGFCHLYTGQEAVAVGIHSMLRKVDTVVTSYRCHGWAQLMSSDMFGVLAEIAGCKSGRSRGKGGSMHIYAKNFYGGNAIVGSQIPLGAGIAFAHKYRNDGGVCFAVYGDRAANQGQAFEAYNIAKLWNLPCVFVCENNIYGMGTSIKRSSASTEFYKRGDYIPGVWVDGMDVLASREAARYAIEHCNSGKGPLIMEMETYRFTGHSMSDPGTSYRTREEVKQMRENRDPIKVFREKVTSTGLVAAAKLKELSNRIREEVNDAFERIKVEKESGPEDLAADIYQKNLHPSIRGIIPNAPLAHANFYKQENDFIPLEKKEKKN</sequence>
<organism evidence="9 10">
    <name type="scientific">Papilio xuthus</name>
    <name type="common">Asian swallowtail butterfly</name>
    <dbReference type="NCBI Taxonomy" id="66420"/>
    <lineage>
        <taxon>Eukaryota</taxon>
        <taxon>Metazoa</taxon>
        <taxon>Ecdysozoa</taxon>
        <taxon>Arthropoda</taxon>
        <taxon>Hexapoda</taxon>
        <taxon>Insecta</taxon>
        <taxon>Pterygota</taxon>
        <taxon>Neoptera</taxon>
        <taxon>Endopterygota</taxon>
        <taxon>Lepidoptera</taxon>
        <taxon>Glossata</taxon>
        <taxon>Ditrysia</taxon>
        <taxon>Papilionoidea</taxon>
        <taxon>Papilionidae</taxon>
        <taxon>Papilioninae</taxon>
        <taxon>Papilio</taxon>
    </lineage>
</organism>
<dbReference type="Proteomes" id="UP000053268">
    <property type="component" value="Unassembled WGS sequence"/>
</dbReference>
<dbReference type="Pfam" id="PF00676">
    <property type="entry name" value="E1_dh"/>
    <property type="match status" value="1"/>
</dbReference>
<gene>
    <name evidence="9" type="ORF">RR46_01147</name>
</gene>
<dbReference type="InterPro" id="IPR050642">
    <property type="entry name" value="PDH_E1_Alpha_Subunit"/>
</dbReference>
<dbReference type="CDD" id="cd02000">
    <property type="entry name" value="TPP_E1_PDC_ADC_BCADC"/>
    <property type="match status" value="1"/>
</dbReference>
<keyword evidence="5 7" id="KW-0670">Pyruvate</keyword>
<evidence type="ECO:0000256" key="6">
    <source>
        <dbReference type="ARBA" id="ARBA00051231"/>
    </source>
</evidence>
<feature type="domain" description="Dehydrogenase E1 component" evidence="8">
    <location>
        <begin position="52"/>
        <end position="346"/>
    </location>
</feature>
<dbReference type="FunFam" id="3.40.50.970:FF:000013">
    <property type="entry name" value="Pyruvate dehydrogenase E1 component subunit alpha"/>
    <property type="match status" value="1"/>
</dbReference>
<keyword evidence="4 7" id="KW-0786">Thiamine pyrophosphate</keyword>
<proteinExistence type="predicted"/>
<protein>
    <recommendedName>
        <fullName evidence="7">Pyruvate dehydrogenase E1 component subunit alpha</fullName>
        <ecNumber evidence="7">1.2.4.1</ecNumber>
    </recommendedName>
</protein>
<dbReference type="EC" id="1.2.4.1" evidence="7"/>
<dbReference type="InterPro" id="IPR029061">
    <property type="entry name" value="THDP-binding"/>
</dbReference>
<dbReference type="GO" id="GO:0004739">
    <property type="term" value="F:pyruvate dehydrogenase (acetyl-transferring) activity"/>
    <property type="evidence" value="ECO:0007669"/>
    <property type="project" value="UniProtKB-UniRule"/>
</dbReference>
<dbReference type="InterPro" id="IPR001017">
    <property type="entry name" value="DH_E1"/>
</dbReference>
<dbReference type="AlphaFoldDB" id="A0A0N1IN45"/>
<evidence type="ECO:0000256" key="7">
    <source>
        <dbReference type="RuleBase" id="RU361139"/>
    </source>
</evidence>
<dbReference type="STRING" id="66420.A0A0N1IN45"/>
<keyword evidence="3 7" id="KW-0560">Oxidoreductase</keyword>
<dbReference type="InterPro" id="IPR017597">
    <property type="entry name" value="Pyrv_DH_E1_asu_subgrp-y"/>
</dbReference>
<reference evidence="9 10" key="1">
    <citation type="journal article" date="2015" name="Nat. Commun.">
        <title>Outbred genome sequencing and CRISPR/Cas9 gene editing in butterflies.</title>
        <authorList>
            <person name="Li X."/>
            <person name="Fan D."/>
            <person name="Zhang W."/>
            <person name="Liu G."/>
            <person name="Zhang L."/>
            <person name="Zhao L."/>
            <person name="Fang X."/>
            <person name="Chen L."/>
            <person name="Dong Y."/>
            <person name="Chen Y."/>
            <person name="Ding Y."/>
            <person name="Zhao R."/>
            <person name="Feng M."/>
            <person name="Zhu Y."/>
            <person name="Feng Y."/>
            <person name="Jiang X."/>
            <person name="Zhu D."/>
            <person name="Xiang H."/>
            <person name="Feng X."/>
            <person name="Li S."/>
            <person name="Wang J."/>
            <person name="Zhang G."/>
            <person name="Kronforst M.R."/>
            <person name="Wang W."/>
        </authorList>
    </citation>
    <scope>NUCLEOTIDE SEQUENCE [LARGE SCALE GENOMIC DNA]</scope>
    <source>
        <strain evidence="9">Ya'a_city_454_Px</strain>
        <tissue evidence="9">Whole body</tissue>
    </source>
</reference>
<evidence type="ECO:0000313" key="10">
    <source>
        <dbReference type="Proteomes" id="UP000053268"/>
    </source>
</evidence>
<evidence type="ECO:0000256" key="4">
    <source>
        <dbReference type="ARBA" id="ARBA00023052"/>
    </source>
</evidence>
<comment type="cofactor">
    <cofactor evidence="1 7">
        <name>thiamine diphosphate</name>
        <dbReference type="ChEBI" id="CHEBI:58937"/>
    </cofactor>
</comment>
<dbReference type="Gene3D" id="3.40.50.970">
    <property type="match status" value="1"/>
</dbReference>
<dbReference type="EMBL" id="KQ458751">
    <property type="protein sequence ID" value="KPJ05319.1"/>
    <property type="molecule type" value="Genomic_DNA"/>
</dbReference>
<evidence type="ECO:0000256" key="3">
    <source>
        <dbReference type="ARBA" id="ARBA00023002"/>
    </source>
</evidence>
<evidence type="ECO:0000256" key="5">
    <source>
        <dbReference type="ARBA" id="ARBA00023317"/>
    </source>
</evidence>
<evidence type="ECO:0000259" key="8">
    <source>
        <dbReference type="Pfam" id="PF00676"/>
    </source>
</evidence>
<dbReference type="SUPFAM" id="SSF52518">
    <property type="entry name" value="Thiamin diphosphate-binding fold (THDP-binding)"/>
    <property type="match status" value="1"/>
</dbReference>
<evidence type="ECO:0000256" key="2">
    <source>
        <dbReference type="ARBA" id="ARBA00022946"/>
    </source>
</evidence>
<dbReference type="GO" id="GO:0006086">
    <property type="term" value="P:pyruvate decarboxylation to acetyl-CoA"/>
    <property type="evidence" value="ECO:0007669"/>
    <property type="project" value="InterPro"/>
</dbReference>
<name>A0A0N1IN45_PAPXU</name>
<comment type="catalytic activity">
    <reaction evidence="6 7">
        <text>N(6)-[(R)-lipoyl]-L-lysyl-[protein] + pyruvate + H(+) = N(6)-[(R)-S(8)-acetyldihydrolipoyl]-L-lysyl-[protein] + CO2</text>
        <dbReference type="Rhea" id="RHEA:19189"/>
        <dbReference type="Rhea" id="RHEA-COMP:10474"/>
        <dbReference type="Rhea" id="RHEA-COMP:10478"/>
        <dbReference type="ChEBI" id="CHEBI:15361"/>
        <dbReference type="ChEBI" id="CHEBI:15378"/>
        <dbReference type="ChEBI" id="CHEBI:16526"/>
        <dbReference type="ChEBI" id="CHEBI:83099"/>
        <dbReference type="ChEBI" id="CHEBI:83111"/>
        <dbReference type="EC" id="1.2.4.1"/>
    </reaction>
</comment>
<evidence type="ECO:0000313" key="9">
    <source>
        <dbReference type="EMBL" id="KPJ05319.1"/>
    </source>
</evidence>
<keyword evidence="2" id="KW-0809">Transit peptide</keyword>
<dbReference type="PANTHER" id="PTHR11516:SF60">
    <property type="entry name" value="PYRUVATE DEHYDROGENASE E1 COMPONENT SUBUNIT ALPHA"/>
    <property type="match status" value="1"/>
</dbReference>